<sequence>MPREPREDEPRGSRHRQGQRRSRSPPSHGRRSPPRADEAGDGQRRHRHHGGHSSSSSRRRHRSPHRSERRDRSRRDATAAVAPVTLPFSARQLTKADMSAFMPLFAEFLSVQKQIEVGELDEREVRGRWKSFMGKWNRGELAEGWYDPDMFARISERYAEEGGLPYQGPPKGDLGRRSPHSSDEMERRGDVDAGHHSGSEGDDYGPTLPRGNRAGARIGPVIPSMQDLAMREEMREEDREESRNALREARKADRSLQKERLEELLPRADPGSRERKLEKRQMVNEKMREFRDKSPGMEGGDEKDLMGGGDSLAEYKKMKQQEQRKKSEREIRREEFERAKQEEVEERRRAWREREDGTMSMLKELAKQRFG</sequence>
<dbReference type="OrthoDB" id="2139939at2759"/>
<dbReference type="InterPro" id="IPR044688">
    <property type="entry name" value="SCI-1-like"/>
</dbReference>
<gene>
    <name evidence="2" type="ORF">CBYS24578_00002225</name>
</gene>
<keyword evidence="3" id="KW-1185">Reference proteome</keyword>
<dbReference type="Proteomes" id="UP000754883">
    <property type="component" value="Unassembled WGS sequence"/>
</dbReference>
<dbReference type="PANTHER" id="PTHR34117:SF1">
    <property type="entry name" value="STYLE CELL-CYCLE INHIBITOR 1"/>
    <property type="match status" value="1"/>
</dbReference>
<dbReference type="EMBL" id="CABFNO020001553">
    <property type="protein sequence ID" value="CAG9999007.1"/>
    <property type="molecule type" value="Genomic_DNA"/>
</dbReference>
<feature type="compositionally biased region" description="Basic and acidic residues" evidence="1">
    <location>
        <begin position="1"/>
        <end position="12"/>
    </location>
</feature>
<accession>A0A9N9UPX6</accession>
<feature type="compositionally biased region" description="Basic and acidic residues" evidence="1">
    <location>
        <begin position="34"/>
        <end position="43"/>
    </location>
</feature>
<comment type="caution">
    <text evidence="2">The sequence shown here is derived from an EMBL/GenBank/DDBJ whole genome shotgun (WGS) entry which is preliminary data.</text>
</comment>
<name>A0A9N9UPX6_9HYPO</name>
<feature type="compositionally biased region" description="Basic residues" evidence="1">
    <location>
        <begin position="13"/>
        <end position="33"/>
    </location>
</feature>
<feature type="compositionally biased region" description="Basic and acidic residues" evidence="1">
    <location>
        <begin position="229"/>
        <end position="305"/>
    </location>
</feature>
<reference evidence="2" key="1">
    <citation type="submission" date="2021-10" db="EMBL/GenBank/DDBJ databases">
        <authorList>
            <person name="Piombo E."/>
        </authorList>
    </citation>
    <scope>NUCLEOTIDE SEQUENCE</scope>
</reference>
<proteinExistence type="predicted"/>
<protein>
    <recommendedName>
        <fullName evidence="4">RNA helicase HEL117</fullName>
    </recommendedName>
</protein>
<feature type="region of interest" description="Disordered" evidence="1">
    <location>
        <begin position="161"/>
        <end position="352"/>
    </location>
</feature>
<feature type="compositionally biased region" description="Basic and acidic residues" evidence="1">
    <location>
        <begin position="173"/>
        <end position="199"/>
    </location>
</feature>
<feature type="compositionally biased region" description="Basic and acidic residues" evidence="1">
    <location>
        <begin position="65"/>
        <end position="77"/>
    </location>
</feature>
<evidence type="ECO:0000256" key="1">
    <source>
        <dbReference type="SAM" id="MobiDB-lite"/>
    </source>
</evidence>
<dbReference type="AlphaFoldDB" id="A0A9N9UPX6"/>
<evidence type="ECO:0000313" key="3">
    <source>
        <dbReference type="Proteomes" id="UP000754883"/>
    </source>
</evidence>
<evidence type="ECO:0000313" key="2">
    <source>
        <dbReference type="EMBL" id="CAG9999007.1"/>
    </source>
</evidence>
<feature type="region of interest" description="Disordered" evidence="1">
    <location>
        <begin position="1"/>
        <end position="79"/>
    </location>
</feature>
<feature type="compositionally biased region" description="Basic and acidic residues" evidence="1">
    <location>
        <begin position="313"/>
        <end position="352"/>
    </location>
</feature>
<dbReference type="PANTHER" id="PTHR34117">
    <property type="entry name" value="STYLE CELL-CYCLE INHIBITOR 1"/>
    <property type="match status" value="1"/>
</dbReference>
<evidence type="ECO:0008006" key="4">
    <source>
        <dbReference type="Google" id="ProtNLM"/>
    </source>
</evidence>
<organism evidence="2 3">
    <name type="scientific">Clonostachys byssicola</name>
    <dbReference type="NCBI Taxonomy" id="160290"/>
    <lineage>
        <taxon>Eukaryota</taxon>
        <taxon>Fungi</taxon>
        <taxon>Dikarya</taxon>
        <taxon>Ascomycota</taxon>
        <taxon>Pezizomycotina</taxon>
        <taxon>Sordariomycetes</taxon>
        <taxon>Hypocreomycetidae</taxon>
        <taxon>Hypocreales</taxon>
        <taxon>Bionectriaceae</taxon>
        <taxon>Clonostachys</taxon>
    </lineage>
</organism>
<feature type="compositionally biased region" description="Basic residues" evidence="1">
    <location>
        <begin position="44"/>
        <end position="64"/>
    </location>
</feature>